<proteinExistence type="predicted"/>
<dbReference type="PANTHER" id="PTHR43877">
    <property type="entry name" value="AMINOALKYLPHOSPHONATE N-ACETYLTRANSFERASE-RELATED-RELATED"/>
    <property type="match status" value="1"/>
</dbReference>
<feature type="domain" description="N-acetyltransferase" evidence="3">
    <location>
        <begin position="14"/>
        <end position="156"/>
    </location>
</feature>
<dbReference type="EMBL" id="BSDI01000028">
    <property type="protein sequence ID" value="GLH99845.1"/>
    <property type="molecule type" value="Genomic_DNA"/>
</dbReference>
<dbReference type="CDD" id="cd04301">
    <property type="entry name" value="NAT_SF"/>
    <property type="match status" value="1"/>
</dbReference>
<evidence type="ECO:0000313" key="5">
    <source>
        <dbReference type="Proteomes" id="UP001144280"/>
    </source>
</evidence>
<keyword evidence="5" id="KW-1185">Reference proteome</keyword>
<dbReference type="InterPro" id="IPR050832">
    <property type="entry name" value="Bact_Acetyltransf"/>
</dbReference>
<dbReference type="Pfam" id="PF00583">
    <property type="entry name" value="Acetyltransf_1"/>
    <property type="match status" value="1"/>
</dbReference>
<dbReference type="RefSeq" id="WP_281899781.1">
    <property type="nucleotide sequence ID" value="NZ_BSDI01000028.1"/>
</dbReference>
<reference evidence="4" key="1">
    <citation type="submission" date="2022-12" db="EMBL/GenBank/DDBJ databases">
        <title>New Phytohabitans aurantiacus sp. RD004123 nov., an actinomycete isolated from soil.</title>
        <authorList>
            <person name="Triningsih D.W."/>
            <person name="Harunari E."/>
            <person name="Igarashi Y."/>
        </authorList>
    </citation>
    <scope>NUCLEOTIDE SEQUENCE</scope>
    <source>
        <strain evidence="4">RD004123</strain>
    </source>
</reference>
<organism evidence="4 5">
    <name type="scientific">Phytohabitans aurantiacus</name>
    <dbReference type="NCBI Taxonomy" id="3016789"/>
    <lineage>
        <taxon>Bacteria</taxon>
        <taxon>Bacillati</taxon>
        <taxon>Actinomycetota</taxon>
        <taxon>Actinomycetes</taxon>
        <taxon>Micromonosporales</taxon>
        <taxon>Micromonosporaceae</taxon>
    </lineage>
</organism>
<dbReference type="PANTHER" id="PTHR43877:SF2">
    <property type="entry name" value="AMINOALKYLPHOSPHONATE N-ACETYLTRANSFERASE-RELATED"/>
    <property type="match status" value="1"/>
</dbReference>
<dbReference type="PROSITE" id="PS51186">
    <property type="entry name" value="GNAT"/>
    <property type="match status" value="1"/>
</dbReference>
<dbReference type="InterPro" id="IPR000182">
    <property type="entry name" value="GNAT_dom"/>
</dbReference>
<dbReference type="Proteomes" id="UP001144280">
    <property type="component" value="Unassembled WGS sequence"/>
</dbReference>
<evidence type="ECO:0000256" key="1">
    <source>
        <dbReference type="ARBA" id="ARBA00022679"/>
    </source>
</evidence>
<dbReference type="Gene3D" id="3.40.630.30">
    <property type="match status" value="1"/>
</dbReference>
<evidence type="ECO:0000256" key="2">
    <source>
        <dbReference type="ARBA" id="ARBA00023315"/>
    </source>
</evidence>
<gene>
    <name evidence="4" type="ORF">Pa4123_51220</name>
</gene>
<keyword evidence="1" id="KW-0808">Transferase</keyword>
<keyword evidence="2" id="KW-0012">Acyltransferase</keyword>
<accession>A0ABQ5QZW6</accession>
<dbReference type="SUPFAM" id="SSF55729">
    <property type="entry name" value="Acyl-CoA N-acyltransferases (Nat)"/>
    <property type="match status" value="1"/>
</dbReference>
<name>A0ABQ5QZW6_9ACTN</name>
<protein>
    <submittedName>
        <fullName evidence="4">N-acetyltransferase</fullName>
    </submittedName>
</protein>
<comment type="caution">
    <text evidence="4">The sequence shown here is derived from an EMBL/GenBank/DDBJ whole genome shotgun (WGS) entry which is preliminary data.</text>
</comment>
<sequence length="156" mass="17388">MEKIEIRRVGYLDPDAQVLIKAALADLAERYEDDEGDATPVDATDFEPPHGAFLVTYLNQQPVSSGAWRSHGEDGTVAEIKRMYTLPAARGRGLARAVLAAVERSAREHGRRRIVLETGGRQPEAINLYLSAGYQRIPDFGFYRDEPDVRSFGKEL</sequence>
<evidence type="ECO:0000313" key="4">
    <source>
        <dbReference type="EMBL" id="GLH99845.1"/>
    </source>
</evidence>
<evidence type="ECO:0000259" key="3">
    <source>
        <dbReference type="PROSITE" id="PS51186"/>
    </source>
</evidence>
<dbReference type="InterPro" id="IPR016181">
    <property type="entry name" value="Acyl_CoA_acyltransferase"/>
</dbReference>